<dbReference type="RefSeq" id="WP_124868061.1">
    <property type="nucleotide sequence ID" value="NZ_RQZF01000001.1"/>
</dbReference>
<sequence>MSDSRNGLVTTVAVCAAVLGLIVGGLGVFFFVPARQAADMPASEPSQDCTLIGAEGGVNIGIPTASVKAGSEIVVSINDGSETAISSRTTVDDAVEEQFVRIPVEYDKDTELTITLTYTDASGAEKTVTTKANSVLVEPNGPNCGPSVYQVNLDLQGDTLVAVKGE</sequence>
<reference evidence="1 2" key="1">
    <citation type="submission" date="2018-11" db="EMBL/GenBank/DDBJ databases">
        <title>Genomes From Bacteria Associated with the Canine Oral Cavity: a Test Case for Automated Genome-Based Taxonomic Assignment.</title>
        <authorList>
            <person name="Coil D.A."/>
            <person name="Jospin G."/>
            <person name="Darling A.E."/>
            <person name="Wallis C."/>
            <person name="Davis I.J."/>
            <person name="Harris S."/>
            <person name="Eisen J.A."/>
            <person name="Holcombe L.J."/>
            <person name="O'Flynn C."/>
        </authorList>
    </citation>
    <scope>NUCLEOTIDE SEQUENCE [LARGE SCALE GENOMIC DNA]</scope>
    <source>
        <strain evidence="1 2">OH770</strain>
    </source>
</reference>
<dbReference type="OrthoDB" id="3270229at2"/>
<keyword evidence="2" id="KW-1185">Reference proteome</keyword>
<evidence type="ECO:0000313" key="2">
    <source>
        <dbReference type="Proteomes" id="UP000280444"/>
    </source>
</evidence>
<protein>
    <submittedName>
        <fullName evidence="1">Uncharacterized protein</fullName>
    </submittedName>
</protein>
<accession>A0A3P1SHG2</accession>
<gene>
    <name evidence="1" type="ORF">EII11_02115</name>
</gene>
<organism evidence="1 2">
    <name type="scientific">Schaalia canis</name>
    <dbReference type="NCBI Taxonomy" id="100469"/>
    <lineage>
        <taxon>Bacteria</taxon>
        <taxon>Bacillati</taxon>
        <taxon>Actinomycetota</taxon>
        <taxon>Actinomycetes</taxon>
        <taxon>Actinomycetales</taxon>
        <taxon>Actinomycetaceae</taxon>
        <taxon>Schaalia</taxon>
    </lineage>
</organism>
<dbReference type="EMBL" id="RQZF01000001">
    <property type="protein sequence ID" value="RRC96457.1"/>
    <property type="molecule type" value="Genomic_DNA"/>
</dbReference>
<dbReference type="AlphaFoldDB" id="A0A3P1SHG2"/>
<proteinExistence type="predicted"/>
<comment type="caution">
    <text evidence="1">The sequence shown here is derived from an EMBL/GenBank/DDBJ whole genome shotgun (WGS) entry which is preliminary data.</text>
</comment>
<name>A0A3P1SHG2_9ACTO</name>
<evidence type="ECO:0000313" key="1">
    <source>
        <dbReference type="EMBL" id="RRC96457.1"/>
    </source>
</evidence>
<dbReference type="Proteomes" id="UP000280444">
    <property type="component" value="Unassembled WGS sequence"/>
</dbReference>